<feature type="transmembrane region" description="Helical" evidence="1">
    <location>
        <begin position="55"/>
        <end position="75"/>
    </location>
</feature>
<comment type="caution">
    <text evidence="2">The sequence shown here is derived from an EMBL/GenBank/DDBJ whole genome shotgun (WGS) entry which is preliminary data.</text>
</comment>
<keyword evidence="1" id="KW-0472">Membrane</keyword>
<evidence type="ECO:0000313" key="2">
    <source>
        <dbReference type="EMBL" id="MFD1226361.1"/>
    </source>
</evidence>
<dbReference type="RefSeq" id="WP_289389033.1">
    <property type="nucleotide sequence ID" value="NZ_JAUCBM010000034.1"/>
</dbReference>
<name>A0ABW3V2E9_9HYPH</name>
<keyword evidence="1" id="KW-0812">Transmembrane</keyword>
<protein>
    <submittedName>
        <fullName evidence="2">Uncharacterized protein</fullName>
    </submittedName>
</protein>
<evidence type="ECO:0000256" key="1">
    <source>
        <dbReference type="SAM" id="Phobius"/>
    </source>
</evidence>
<dbReference type="Proteomes" id="UP001597263">
    <property type="component" value="Unassembled WGS sequence"/>
</dbReference>
<dbReference type="EMBL" id="JBHTMA010000023">
    <property type="protein sequence ID" value="MFD1226361.1"/>
    <property type="molecule type" value="Genomic_DNA"/>
</dbReference>
<keyword evidence="1" id="KW-1133">Transmembrane helix</keyword>
<keyword evidence="3" id="KW-1185">Reference proteome</keyword>
<reference evidence="3" key="1">
    <citation type="journal article" date="2019" name="Int. J. Syst. Evol. Microbiol.">
        <title>The Global Catalogue of Microorganisms (GCM) 10K type strain sequencing project: providing services to taxonomists for standard genome sequencing and annotation.</title>
        <authorList>
            <consortium name="The Broad Institute Genomics Platform"/>
            <consortium name="The Broad Institute Genome Sequencing Center for Infectious Disease"/>
            <person name="Wu L."/>
            <person name="Ma J."/>
        </authorList>
    </citation>
    <scope>NUCLEOTIDE SEQUENCE [LARGE SCALE GENOMIC DNA]</scope>
    <source>
        <strain evidence="3">CCUG 49584</strain>
    </source>
</reference>
<gene>
    <name evidence="2" type="ORF">ACFQ35_04175</name>
</gene>
<sequence>MTYYTLLLDSMKEVQDLEKTQHHGYALKPQALNTITSFDLEEQRHTDNQNTQKRIFWLTVVLIVVGIVQAGAVAYDTWWKSPDTFTGTIGGQAIDLIQK</sequence>
<evidence type="ECO:0000313" key="3">
    <source>
        <dbReference type="Proteomes" id="UP001597263"/>
    </source>
</evidence>
<accession>A0ABW3V2E9</accession>
<proteinExistence type="predicted"/>
<organism evidence="2 3">
    <name type="scientific">Pseudochrobactrum kiredjianiae</name>
    <dbReference type="NCBI Taxonomy" id="386305"/>
    <lineage>
        <taxon>Bacteria</taxon>
        <taxon>Pseudomonadati</taxon>
        <taxon>Pseudomonadota</taxon>
        <taxon>Alphaproteobacteria</taxon>
        <taxon>Hyphomicrobiales</taxon>
        <taxon>Brucellaceae</taxon>
        <taxon>Pseudochrobactrum</taxon>
    </lineage>
</organism>